<feature type="transmembrane region" description="Helical" evidence="6">
    <location>
        <begin position="306"/>
        <end position="323"/>
    </location>
</feature>
<dbReference type="InterPro" id="IPR036259">
    <property type="entry name" value="MFS_trans_sf"/>
</dbReference>
<evidence type="ECO:0000256" key="2">
    <source>
        <dbReference type="ARBA" id="ARBA00022448"/>
    </source>
</evidence>
<feature type="transmembrane region" description="Helical" evidence="6">
    <location>
        <begin position="271"/>
        <end position="294"/>
    </location>
</feature>
<feature type="transmembrane region" description="Helical" evidence="6">
    <location>
        <begin position="132"/>
        <end position="150"/>
    </location>
</feature>
<name>A0A367K859_RHIST</name>
<keyword evidence="2" id="KW-0813">Transport</keyword>
<dbReference type="Gene3D" id="1.20.1250.20">
    <property type="entry name" value="MFS general substrate transporter like domains"/>
    <property type="match status" value="1"/>
</dbReference>
<dbReference type="Pfam" id="PF07690">
    <property type="entry name" value="MFS_1"/>
    <property type="match status" value="1"/>
</dbReference>
<feature type="domain" description="Major facilitator superfamily (MFS) profile" evidence="7">
    <location>
        <begin position="34"/>
        <end position="378"/>
    </location>
</feature>
<sequence>MKWAIRLIFKNSNKRWSTLSVQEQKPYVDATHKTVRTVFVALLVDLFAFTLILPLFPRLLNYYRHNNQQGIILSYASQLLEQFKQVTHRHAGSDKWDTVLLGGLVGSLFSLLQFIVSPIIGRTSDRLGRRTVLLYTMVGNLLSTLIWLFAHSFNWFLLARVIGGLSEGNVQLSTAIISDITTPDQRSKSLALVGIAFATAFTLGPPMGAWFASIDLSSYPSLIQFGIYPYSMAAFVGLALLIVETIYLYFKLPETLQRRNEQASSVNLVSLNRIMGIFSFVFSGMEFTLVFLTFDVLDFSHMQQGKLLSYMGIASALIQGGYVRRCIQKGEKSMVLQGMVMCILGFYCLAATADASYPLAWLYGGVSCLAFTSGTVVS</sequence>
<dbReference type="InterPro" id="IPR011701">
    <property type="entry name" value="MFS"/>
</dbReference>
<proteinExistence type="predicted"/>
<dbReference type="AlphaFoldDB" id="A0A367K859"/>
<feature type="transmembrane region" description="Helical" evidence="6">
    <location>
        <begin position="35"/>
        <end position="56"/>
    </location>
</feature>
<dbReference type="STRING" id="4846.A0A367K859"/>
<evidence type="ECO:0000256" key="5">
    <source>
        <dbReference type="ARBA" id="ARBA00023136"/>
    </source>
</evidence>
<accession>A0A367K859</accession>
<dbReference type="PROSITE" id="PS50850">
    <property type="entry name" value="MFS"/>
    <property type="match status" value="1"/>
</dbReference>
<dbReference type="PANTHER" id="PTHR23504">
    <property type="entry name" value="MAJOR FACILITATOR SUPERFAMILY DOMAIN-CONTAINING PROTEIN 10"/>
    <property type="match status" value="1"/>
</dbReference>
<evidence type="ECO:0000313" key="8">
    <source>
        <dbReference type="EMBL" id="RCH98350.1"/>
    </source>
</evidence>
<keyword evidence="4 6" id="KW-1133">Transmembrane helix</keyword>
<evidence type="ECO:0000256" key="4">
    <source>
        <dbReference type="ARBA" id="ARBA00022989"/>
    </source>
</evidence>
<dbReference type="PANTHER" id="PTHR23504:SF31">
    <property type="entry name" value="MAJOR FACILITATOR SUPERFAMILY DOMAIN-CONTAINING PROTEIN 10"/>
    <property type="match status" value="1"/>
</dbReference>
<keyword evidence="3 6" id="KW-0812">Transmembrane</keyword>
<feature type="non-terminal residue" evidence="8">
    <location>
        <position position="378"/>
    </location>
</feature>
<dbReference type="OrthoDB" id="196650at2759"/>
<dbReference type="SUPFAM" id="SSF103473">
    <property type="entry name" value="MFS general substrate transporter"/>
    <property type="match status" value="1"/>
</dbReference>
<feature type="transmembrane region" description="Helical" evidence="6">
    <location>
        <begin position="189"/>
        <end position="207"/>
    </location>
</feature>
<evidence type="ECO:0000256" key="3">
    <source>
        <dbReference type="ARBA" id="ARBA00022692"/>
    </source>
</evidence>
<feature type="transmembrane region" description="Helical" evidence="6">
    <location>
        <begin position="227"/>
        <end position="250"/>
    </location>
</feature>
<protein>
    <recommendedName>
        <fullName evidence="7">Major facilitator superfamily (MFS) profile domain-containing protein</fullName>
    </recommendedName>
</protein>
<dbReference type="EMBL" id="PJQM01002077">
    <property type="protein sequence ID" value="RCH98350.1"/>
    <property type="molecule type" value="Genomic_DNA"/>
</dbReference>
<evidence type="ECO:0000259" key="7">
    <source>
        <dbReference type="PROSITE" id="PS50850"/>
    </source>
</evidence>
<dbReference type="PROSITE" id="PS00216">
    <property type="entry name" value="SUGAR_TRANSPORT_1"/>
    <property type="match status" value="1"/>
</dbReference>
<dbReference type="GO" id="GO:0016020">
    <property type="term" value="C:membrane"/>
    <property type="evidence" value="ECO:0007669"/>
    <property type="project" value="UniProtKB-SubCell"/>
</dbReference>
<feature type="transmembrane region" description="Helical" evidence="6">
    <location>
        <begin position="99"/>
        <end position="120"/>
    </location>
</feature>
<keyword evidence="5 6" id="KW-0472">Membrane</keyword>
<dbReference type="Proteomes" id="UP000253551">
    <property type="component" value="Unassembled WGS sequence"/>
</dbReference>
<dbReference type="InterPro" id="IPR005829">
    <property type="entry name" value="Sugar_transporter_CS"/>
</dbReference>
<evidence type="ECO:0000313" key="9">
    <source>
        <dbReference type="Proteomes" id="UP000253551"/>
    </source>
</evidence>
<evidence type="ECO:0000256" key="6">
    <source>
        <dbReference type="SAM" id="Phobius"/>
    </source>
</evidence>
<dbReference type="InterPro" id="IPR020846">
    <property type="entry name" value="MFS_dom"/>
</dbReference>
<comment type="caution">
    <text evidence="8">The sequence shown here is derived from an EMBL/GenBank/DDBJ whole genome shotgun (WGS) entry which is preliminary data.</text>
</comment>
<evidence type="ECO:0000256" key="1">
    <source>
        <dbReference type="ARBA" id="ARBA00004141"/>
    </source>
</evidence>
<feature type="transmembrane region" description="Helical" evidence="6">
    <location>
        <begin position="156"/>
        <end position="177"/>
    </location>
</feature>
<reference evidence="8 9" key="1">
    <citation type="journal article" date="2018" name="G3 (Bethesda)">
        <title>Phylogenetic and Phylogenomic Definition of Rhizopus Species.</title>
        <authorList>
            <person name="Gryganskyi A.P."/>
            <person name="Golan J."/>
            <person name="Dolatabadi S."/>
            <person name="Mondo S."/>
            <person name="Robb S."/>
            <person name="Idnurm A."/>
            <person name="Muszewska A."/>
            <person name="Steczkiewicz K."/>
            <person name="Masonjones S."/>
            <person name="Liao H.L."/>
            <person name="Gajdeczka M.T."/>
            <person name="Anike F."/>
            <person name="Vuek A."/>
            <person name="Anishchenko I.M."/>
            <person name="Voigt K."/>
            <person name="de Hoog G.S."/>
            <person name="Smith M.E."/>
            <person name="Heitman J."/>
            <person name="Vilgalys R."/>
            <person name="Stajich J.E."/>
        </authorList>
    </citation>
    <scope>NUCLEOTIDE SEQUENCE [LARGE SCALE GENOMIC DNA]</scope>
    <source>
        <strain evidence="8 9">LSU 92-RS-03</strain>
    </source>
</reference>
<comment type="subcellular location">
    <subcellularLocation>
        <location evidence="1">Membrane</location>
        <topology evidence="1">Multi-pass membrane protein</topology>
    </subcellularLocation>
</comment>
<keyword evidence="9" id="KW-1185">Reference proteome</keyword>
<organism evidence="8 9">
    <name type="scientific">Rhizopus stolonifer</name>
    <name type="common">Rhizopus nigricans</name>
    <dbReference type="NCBI Taxonomy" id="4846"/>
    <lineage>
        <taxon>Eukaryota</taxon>
        <taxon>Fungi</taxon>
        <taxon>Fungi incertae sedis</taxon>
        <taxon>Mucoromycota</taxon>
        <taxon>Mucoromycotina</taxon>
        <taxon>Mucoromycetes</taxon>
        <taxon>Mucorales</taxon>
        <taxon>Mucorineae</taxon>
        <taxon>Rhizopodaceae</taxon>
        <taxon>Rhizopus</taxon>
    </lineage>
</organism>
<gene>
    <name evidence="8" type="ORF">CU098_002015</name>
</gene>
<dbReference type="GO" id="GO:0022857">
    <property type="term" value="F:transmembrane transporter activity"/>
    <property type="evidence" value="ECO:0007669"/>
    <property type="project" value="InterPro"/>
</dbReference>